<dbReference type="Proteomes" id="UP000317243">
    <property type="component" value="Unassembled WGS sequence"/>
</dbReference>
<evidence type="ECO:0000256" key="1">
    <source>
        <dbReference type="SAM" id="MobiDB-lite"/>
    </source>
</evidence>
<comment type="caution">
    <text evidence="2">The sequence shown here is derived from an EMBL/GenBank/DDBJ whole genome shotgun (WGS) entry which is preliminary data.</text>
</comment>
<keyword evidence="3" id="KW-1185">Reference proteome</keyword>
<feature type="region of interest" description="Disordered" evidence="1">
    <location>
        <begin position="43"/>
        <end position="76"/>
    </location>
</feature>
<feature type="compositionally biased region" description="Basic and acidic residues" evidence="1">
    <location>
        <begin position="63"/>
        <end position="75"/>
    </location>
</feature>
<gene>
    <name evidence="2" type="ORF">KOR42_29780</name>
</gene>
<dbReference type="AlphaFoldDB" id="A0A5C5WR51"/>
<name>A0A5C5WR51_9PLAN</name>
<proteinExistence type="predicted"/>
<reference evidence="2 3" key="1">
    <citation type="submission" date="2019-02" db="EMBL/GenBank/DDBJ databases">
        <title>Deep-cultivation of Planctomycetes and their phenomic and genomic characterization uncovers novel biology.</title>
        <authorList>
            <person name="Wiegand S."/>
            <person name="Jogler M."/>
            <person name="Boedeker C."/>
            <person name="Pinto D."/>
            <person name="Vollmers J."/>
            <person name="Rivas-Marin E."/>
            <person name="Kohn T."/>
            <person name="Peeters S.H."/>
            <person name="Heuer A."/>
            <person name="Rast P."/>
            <person name="Oberbeckmann S."/>
            <person name="Bunk B."/>
            <person name="Jeske O."/>
            <person name="Meyerdierks A."/>
            <person name="Storesund J.E."/>
            <person name="Kallscheuer N."/>
            <person name="Luecker S."/>
            <person name="Lage O.M."/>
            <person name="Pohl T."/>
            <person name="Merkel B.J."/>
            <person name="Hornburger P."/>
            <person name="Mueller R.-W."/>
            <person name="Bruemmer F."/>
            <person name="Labrenz M."/>
            <person name="Spormann A.M."/>
            <person name="Op Den Camp H."/>
            <person name="Overmann J."/>
            <person name="Amann R."/>
            <person name="Jetten M.S.M."/>
            <person name="Mascher T."/>
            <person name="Medema M.H."/>
            <person name="Devos D.P."/>
            <person name="Kaster A.-K."/>
            <person name="Ovreas L."/>
            <person name="Rohde M."/>
            <person name="Galperin M.Y."/>
            <person name="Jogler C."/>
        </authorList>
    </citation>
    <scope>NUCLEOTIDE SEQUENCE [LARGE SCALE GENOMIC DNA]</scope>
    <source>
        <strain evidence="2 3">KOR42</strain>
    </source>
</reference>
<organism evidence="2 3">
    <name type="scientific">Thalassoglobus neptunius</name>
    <dbReference type="NCBI Taxonomy" id="1938619"/>
    <lineage>
        <taxon>Bacteria</taxon>
        <taxon>Pseudomonadati</taxon>
        <taxon>Planctomycetota</taxon>
        <taxon>Planctomycetia</taxon>
        <taxon>Planctomycetales</taxon>
        <taxon>Planctomycetaceae</taxon>
        <taxon>Thalassoglobus</taxon>
    </lineage>
</organism>
<sequence length="111" mass="12133">MNAAAKGMGENVAKSQIEQVYCENWQTNIECLRHSSDVGAALPGAGASSGASPCGTRWRRRDAHSPVVDRDSDHGHHGRFRAFRRLSKEQQTVIRNASLMLALQSRSGCLL</sequence>
<feature type="compositionally biased region" description="Low complexity" evidence="1">
    <location>
        <begin position="43"/>
        <end position="55"/>
    </location>
</feature>
<evidence type="ECO:0000313" key="2">
    <source>
        <dbReference type="EMBL" id="TWT52292.1"/>
    </source>
</evidence>
<evidence type="ECO:0000313" key="3">
    <source>
        <dbReference type="Proteomes" id="UP000317243"/>
    </source>
</evidence>
<accession>A0A5C5WR51</accession>
<dbReference type="EMBL" id="SIHI01000006">
    <property type="protein sequence ID" value="TWT52292.1"/>
    <property type="molecule type" value="Genomic_DNA"/>
</dbReference>
<protein>
    <submittedName>
        <fullName evidence="2">Uncharacterized protein</fullName>
    </submittedName>
</protein>